<feature type="transmembrane region" description="Helical" evidence="1">
    <location>
        <begin position="252"/>
        <end position="276"/>
    </location>
</feature>
<feature type="transmembrane region" description="Helical" evidence="1">
    <location>
        <begin position="73"/>
        <end position="93"/>
    </location>
</feature>
<dbReference type="SUPFAM" id="SSF103481">
    <property type="entry name" value="Multidrug resistance efflux transporter EmrE"/>
    <property type="match status" value="2"/>
</dbReference>
<feature type="transmembrane region" description="Helical" evidence="1">
    <location>
        <begin position="180"/>
        <end position="198"/>
    </location>
</feature>
<gene>
    <name evidence="2" type="primary">Contig4937.g5279</name>
    <name evidence="2" type="ORF">STYLEM_19673</name>
</gene>
<dbReference type="EMBL" id="CCKQ01018554">
    <property type="protein sequence ID" value="CDW90529.1"/>
    <property type="molecule type" value="Genomic_DNA"/>
</dbReference>
<keyword evidence="3" id="KW-1185">Reference proteome</keyword>
<reference evidence="2 3" key="1">
    <citation type="submission" date="2014-06" db="EMBL/GenBank/DDBJ databases">
        <authorList>
            <person name="Swart Estienne"/>
        </authorList>
    </citation>
    <scope>NUCLEOTIDE SEQUENCE [LARGE SCALE GENOMIC DNA]</scope>
    <source>
        <strain evidence="2 3">130c</strain>
    </source>
</reference>
<evidence type="ECO:0000313" key="3">
    <source>
        <dbReference type="Proteomes" id="UP000039865"/>
    </source>
</evidence>
<feature type="transmembrane region" description="Helical" evidence="1">
    <location>
        <begin position="120"/>
        <end position="142"/>
    </location>
</feature>
<feature type="transmembrane region" description="Helical" evidence="1">
    <location>
        <begin position="219"/>
        <end position="240"/>
    </location>
</feature>
<dbReference type="InterPro" id="IPR037185">
    <property type="entry name" value="EmrE-like"/>
</dbReference>
<keyword evidence="1" id="KW-1133">Transmembrane helix</keyword>
<accession>A0A078B800</accession>
<proteinExistence type="predicted"/>
<dbReference type="InParanoid" id="A0A078B800"/>
<dbReference type="Proteomes" id="UP000039865">
    <property type="component" value="Unassembled WGS sequence"/>
</dbReference>
<protein>
    <recommendedName>
        <fullName evidence="4">EamA domain-containing protein</fullName>
    </recommendedName>
</protein>
<feature type="transmembrane region" description="Helical" evidence="1">
    <location>
        <begin position="337"/>
        <end position="358"/>
    </location>
</feature>
<evidence type="ECO:0008006" key="4">
    <source>
        <dbReference type="Google" id="ProtNLM"/>
    </source>
</evidence>
<feature type="transmembrane region" description="Helical" evidence="1">
    <location>
        <begin position="154"/>
        <end position="174"/>
    </location>
</feature>
<name>A0A078B800_STYLE</name>
<dbReference type="AlphaFoldDB" id="A0A078B800"/>
<organism evidence="2 3">
    <name type="scientific">Stylonychia lemnae</name>
    <name type="common">Ciliate</name>
    <dbReference type="NCBI Taxonomy" id="5949"/>
    <lineage>
        <taxon>Eukaryota</taxon>
        <taxon>Sar</taxon>
        <taxon>Alveolata</taxon>
        <taxon>Ciliophora</taxon>
        <taxon>Intramacronucleata</taxon>
        <taxon>Spirotrichea</taxon>
        <taxon>Stichotrichia</taxon>
        <taxon>Sporadotrichida</taxon>
        <taxon>Oxytrichidae</taxon>
        <taxon>Stylonychinae</taxon>
        <taxon>Stylonychia</taxon>
    </lineage>
</organism>
<evidence type="ECO:0000256" key="1">
    <source>
        <dbReference type="SAM" id="Phobius"/>
    </source>
</evidence>
<keyword evidence="1" id="KW-0472">Membrane</keyword>
<dbReference type="OrthoDB" id="325693at2759"/>
<evidence type="ECO:0000313" key="2">
    <source>
        <dbReference type="EMBL" id="CDW90529.1"/>
    </source>
</evidence>
<keyword evidence="1" id="KW-0812">Transmembrane</keyword>
<sequence>MILGQKNHELNQPLLSFSFSNSEKKNETQNDVIARFFSKYYLYTAMIVGVCYGSYNFLLYLAVGQTFELRIVFLNQMANLTFFLSFQSISAIINKKRNGSFWLKQTSCYYDEEGKYDWRVLTIVTGRSISQIVSITLLYFTLEASLKSGVNNSIILSIYGAASIFTAIAFYFIFNEKLGVRHIVGIMLMTFSLILIASGKYQVNEQVQLRTGITEETKLSVFVPIVLAILNCFAFVAGSYYSRQMKTTKLSIFQYTADSAAFISILFSILALVYHFNYKPYTSEQFKLVALSSCCQVIGQIFFVGSGAYGNGGLVQAMIQVSAPYQMLLEIFVLNQYPTLMGVAGMGCCIGATVYIILSNK</sequence>
<feature type="transmembrane region" description="Helical" evidence="1">
    <location>
        <begin position="40"/>
        <end position="61"/>
    </location>
</feature>